<reference evidence="2 3" key="1">
    <citation type="submission" date="2024-01" db="EMBL/GenBank/DDBJ databases">
        <title>A telomere-to-telomere, gap-free genome of sweet tea (Lithocarpus litseifolius).</title>
        <authorList>
            <person name="Zhou J."/>
        </authorList>
    </citation>
    <scope>NUCLEOTIDE SEQUENCE [LARGE SCALE GENOMIC DNA]</scope>
    <source>
        <strain evidence="2">Zhou-2022a</strain>
        <tissue evidence="2">Leaf</tissue>
    </source>
</reference>
<gene>
    <name evidence="2" type="ORF">SO802_029098</name>
</gene>
<organism evidence="2 3">
    <name type="scientific">Lithocarpus litseifolius</name>
    <dbReference type="NCBI Taxonomy" id="425828"/>
    <lineage>
        <taxon>Eukaryota</taxon>
        <taxon>Viridiplantae</taxon>
        <taxon>Streptophyta</taxon>
        <taxon>Embryophyta</taxon>
        <taxon>Tracheophyta</taxon>
        <taxon>Spermatophyta</taxon>
        <taxon>Magnoliopsida</taxon>
        <taxon>eudicotyledons</taxon>
        <taxon>Gunneridae</taxon>
        <taxon>Pentapetalae</taxon>
        <taxon>rosids</taxon>
        <taxon>fabids</taxon>
        <taxon>Fagales</taxon>
        <taxon>Fagaceae</taxon>
        <taxon>Lithocarpus</taxon>
    </lineage>
</organism>
<protein>
    <recommendedName>
        <fullName evidence="1">DUF7026 domain-containing protein</fullName>
    </recommendedName>
</protein>
<evidence type="ECO:0000313" key="2">
    <source>
        <dbReference type="EMBL" id="KAK9988859.1"/>
    </source>
</evidence>
<accession>A0AAW2BVC0</accession>
<dbReference type="InterPro" id="IPR054290">
    <property type="entry name" value="DUF7026"/>
</dbReference>
<evidence type="ECO:0000259" key="1">
    <source>
        <dbReference type="Pfam" id="PF22950"/>
    </source>
</evidence>
<dbReference type="Proteomes" id="UP001459277">
    <property type="component" value="Unassembled WGS sequence"/>
</dbReference>
<keyword evidence="3" id="KW-1185">Reference proteome</keyword>
<name>A0AAW2BVC0_9ROSI</name>
<feature type="domain" description="DUF7026" evidence="1">
    <location>
        <begin position="2"/>
        <end position="22"/>
    </location>
</feature>
<dbReference type="Pfam" id="PF22950">
    <property type="entry name" value="DUF7026"/>
    <property type="match status" value="1"/>
</dbReference>
<proteinExistence type="predicted"/>
<comment type="caution">
    <text evidence="2">The sequence shown here is derived from an EMBL/GenBank/DDBJ whole genome shotgun (WGS) entry which is preliminary data.</text>
</comment>
<sequence>MKWRKMDEEEKWVLVKGFVSDWSMDFHPLSARSVKEMVEECLLEENPSTKSSLSVLFPGLKRLMGFHKTSKEEKSIEDCMYLWVLAARIPNISLILSISQKLADIKLKARPPTQLSAAPDLKAKQSFDVAKALTTPRN</sequence>
<dbReference type="AlphaFoldDB" id="A0AAW2BVC0"/>
<evidence type="ECO:0000313" key="3">
    <source>
        <dbReference type="Proteomes" id="UP001459277"/>
    </source>
</evidence>
<dbReference type="EMBL" id="JAZDWU010000010">
    <property type="protein sequence ID" value="KAK9988859.1"/>
    <property type="molecule type" value="Genomic_DNA"/>
</dbReference>